<feature type="repeat" description="WD" evidence="1">
    <location>
        <begin position="149"/>
        <end position="183"/>
    </location>
</feature>
<proteinExistence type="predicted"/>
<keyword evidence="3" id="KW-1185">Reference proteome</keyword>
<protein>
    <submittedName>
        <fullName evidence="2">WD40-repeat-containing domain protein</fullName>
    </submittedName>
</protein>
<dbReference type="Gene3D" id="2.130.10.10">
    <property type="entry name" value="YVTN repeat-like/Quinoprotein amine dehydrogenase"/>
    <property type="match status" value="2"/>
</dbReference>
<dbReference type="InterPro" id="IPR027145">
    <property type="entry name" value="PWP2"/>
</dbReference>
<dbReference type="InterPro" id="IPR001680">
    <property type="entry name" value="WD40_rpt"/>
</dbReference>
<name>A0AAD6VFB4_9AGAR</name>
<keyword evidence="1" id="KW-0853">WD repeat</keyword>
<dbReference type="PROSITE" id="PS50294">
    <property type="entry name" value="WD_REPEATS_REGION"/>
    <property type="match status" value="1"/>
</dbReference>
<dbReference type="PROSITE" id="PS50082">
    <property type="entry name" value="WD_REPEATS_2"/>
    <property type="match status" value="2"/>
</dbReference>
<organism evidence="2 3">
    <name type="scientific">Mycena pura</name>
    <dbReference type="NCBI Taxonomy" id="153505"/>
    <lineage>
        <taxon>Eukaryota</taxon>
        <taxon>Fungi</taxon>
        <taxon>Dikarya</taxon>
        <taxon>Basidiomycota</taxon>
        <taxon>Agaricomycotina</taxon>
        <taxon>Agaricomycetes</taxon>
        <taxon>Agaricomycetidae</taxon>
        <taxon>Agaricales</taxon>
        <taxon>Marasmiineae</taxon>
        <taxon>Mycenaceae</taxon>
        <taxon>Mycena</taxon>
    </lineage>
</organism>
<dbReference type="GO" id="GO:0000028">
    <property type="term" value="P:ribosomal small subunit assembly"/>
    <property type="evidence" value="ECO:0007669"/>
    <property type="project" value="TreeGrafter"/>
</dbReference>
<dbReference type="AlphaFoldDB" id="A0AAD6VFB4"/>
<dbReference type="GO" id="GO:0034388">
    <property type="term" value="C:Pwp2p-containing subcomplex of 90S preribosome"/>
    <property type="evidence" value="ECO:0007669"/>
    <property type="project" value="TreeGrafter"/>
</dbReference>
<reference evidence="2" key="1">
    <citation type="submission" date="2023-03" db="EMBL/GenBank/DDBJ databases">
        <title>Massive genome expansion in bonnet fungi (Mycena s.s.) driven by repeated elements and novel gene families across ecological guilds.</title>
        <authorList>
            <consortium name="Lawrence Berkeley National Laboratory"/>
            <person name="Harder C.B."/>
            <person name="Miyauchi S."/>
            <person name="Viragh M."/>
            <person name="Kuo A."/>
            <person name="Thoen E."/>
            <person name="Andreopoulos B."/>
            <person name="Lu D."/>
            <person name="Skrede I."/>
            <person name="Drula E."/>
            <person name="Henrissat B."/>
            <person name="Morin E."/>
            <person name="Kohler A."/>
            <person name="Barry K."/>
            <person name="LaButti K."/>
            <person name="Morin E."/>
            <person name="Salamov A."/>
            <person name="Lipzen A."/>
            <person name="Mereny Z."/>
            <person name="Hegedus B."/>
            <person name="Baldrian P."/>
            <person name="Stursova M."/>
            <person name="Weitz H."/>
            <person name="Taylor A."/>
            <person name="Grigoriev I.V."/>
            <person name="Nagy L.G."/>
            <person name="Martin F."/>
            <person name="Kauserud H."/>
        </authorList>
    </citation>
    <scope>NUCLEOTIDE SEQUENCE</scope>
    <source>
        <strain evidence="2">9144</strain>
    </source>
</reference>
<evidence type="ECO:0000256" key="1">
    <source>
        <dbReference type="PROSITE-ProRule" id="PRU00221"/>
    </source>
</evidence>
<dbReference type="SMART" id="SM00320">
    <property type="entry name" value="WD40"/>
    <property type="match status" value="3"/>
</dbReference>
<accession>A0AAD6VFB4</accession>
<dbReference type="Proteomes" id="UP001219525">
    <property type="component" value="Unassembled WGS sequence"/>
</dbReference>
<evidence type="ECO:0000313" key="3">
    <source>
        <dbReference type="Proteomes" id="UP001219525"/>
    </source>
</evidence>
<gene>
    <name evidence="2" type="ORF">GGX14DRAFT_623783</name>
</gene>
<dbReference type="GO" id="GO:0000462">
    <property type="term" value="P:maturation of SSU-rRNA from tricistronic rRNA transcript (SSU-rRNA, 5.8S rRNA, LSU-rRNA)"/>
    <property type="evidence" value="ECO:0007669"/>
    <property type="project" value="TreeGrafter"/>
</dbReference>
<evidence type="ECO:0000313" key="2">
    <source>
        <dbReference type="EMBL" id="KAJ7211195.1"/>
    </source>
</evidence>
<comment type="caution">
    <text evidence="2">The sequence shown here is derived from an EMBL/GenBank/DDBJ whole genome shotgun (WGS) entry which is preliminary data.</text>
</comment>
<dbReference type="InterPro" id="IPR036322">
    <property type="entry name" value="WD40_repeat_dom_sf"/>
</dbReference>
<dbReference type="PANTHER" id="PTHR19858">
    <property type="entry name" value="WD40 REPEAT PROTEIN"/>
    <property type="match status" value="1"/>
</dbReference>
<sequence>MNTLVYAPDGQTITTGGDDGKVEVWSTHSGICFVTFAEHTARPSPLWHSPSTVVCSSPLDGTVRGYDLVRYPNFRMFTAPSPVQFPALAVGEVVAARSTDSFEVFLWSVQTGRILTGHEGPRVVGRTLREWNEFGRSRAVEPLAFSSDVLAVAFRPDGKELAAATLDGQIAFFDVDQGKQTNADDRVSAANSASGKAYNSLAYTADGRCILAGGNSEYVVLYDFLDSRKVNETGISTDLIDTCGDGSDLEDRLDASLPGASRRHVDSAASAGGATKCFSPMGRARAATSTEELLVYSFDDPFDLSLGVTPQAVLAVLAAGVHSSWRSA</sequence>
<dbReference type="EMBL" id="JARJCW010000026">
    <property type="protein sequence ID" value="KAJ7211195.1"/>
    <property type="molecule type" value="Genomic_DNA"/>
</dbReference>
<dbReference type="Pfam" id="PF00400">
    <property type="entry name" value="WD40"/>
    <property type="match status" value="2"/>
</dbReference>
<feature type="repeat" description="WD" evidence="1">
    <location>
        <begin position="1"/>
        <end position="35"/>
    </location>
</feature>
<dbReference type="PANTHER" id="PTHR19858:SF0">
    <property type="entry name" value="PERIODIC TRYPTOPHAN PROTEIN 2 HOMOLOG"/>
    <property type="match status" value="1"/>
</dbReference>
<dbReference type="SUPFAM" id="SSF50978">
    <property type="entry name" value="WD40 repeat-like"/>
    <property type="match status" value="1"/>
</dbReference>
<dbReference type="GO" id="GO:0032040">
    <property type="term" value="C:small-subunit processome"/>
    <property type="evidence" value="ECO:0007669"/>
    <property type="project" value="TreeGrafter"/>
</dbReference>
<dbReference type="InterPro" id="IPR015943">
    <property type="entry name" value="WD40/YVTN_repeat-like_dom_sf"/>
</dbReference>